<keyword evidence="1" id="KW-0813">Transport</keyword>
<feature type="transmembrane region" description="Helical" evidence="2">
    <location>
        <begin position="107"/>
        <end position="130"/>
    </location>
</feature>
<feature type="transmembrane region" description="Helical" evidence="2">
    <location>
        <begin position="262"/>
        <end position="283"/>
    </location>
</feature>
<dbReference type="PANTHER" id="PTHR43298">
    <property type="entry name" value="MULTIDRUG RESISTANCE PROTEIN NORM-RELATED"/>
    <property type="match status" value="1"/>
</dbReference>
<feature type="transmembrane region" description="Helical" evidence="2">
    <location>
        <begin position="24"/>
        <end position="42"/>
    </location>
</feature>
<feature type="transmembrane region" description="Helical" evidence="2">
    <location>
        <begin position="202"/>
        <end position="227"/>
    </location>
</feature>
<evidence type="ECO:0000313" key="3">
    <source>
        <dbReference type="EMBL" id="VFJ68465.1"/>
    </source>
</evidence>
<dbReference type="PANTHER" id="PTHR43298:SF2">
    <property type="entry name" value="FMN_FAD EXPORTER YEEO-RELATED"/>
    <property type="match status" value="1"/>
</dbReference>
<dbReference type="InterPro" id="IPR002528">
    <property type="entry name" value="MATE_fam"/>
</dbReference>
<gene>
    <name evidence="3" type="ORF">BECKFW1821C_GA0114237_101455</name>
</gene>
<dbReference type="GO" id="GO:0005886">
    <property type="term" value="C:plasma membrane"/>
    <property type="evidence" value="ECO:0007669"/>
    <property type="project" value="TreeGrafter"/>
</dbReference>
<keyword evidence="2" id="KW-0812">Transmembrane</keyword>
<feature type="transmembrane region" description="Helical" evidence="2">
    <location>
        <begin position="62"/>
        <end position="86"/>
    </location>
</feature>
<evidence type="ECO:0000256" key="2">
    <source>
        <dbReference type="SAM" id="Phobius"/>
    </source>
</evidence>
<dbReference type="EMBL" id="CAADFE010000014">
    <property type="protein sequence ID" value="VFJ68465.1"/>
    <property type="molecule type" value="Genomic_DNA"/>
</dbReference>
<dbReference type="GO" id="GO:0015297">
    <property type="term" value="F:antiporter activity"/>
    <property type="evidence" value="ECO:0007669"/>
    <property type="project" value="InterPro"/>
</dbReference>
<keyword evidence="2" id="KW-0472">Membrane</keyword>
<dbReference type="GO" id="GO:0042910">
    <property type="term" value="F:xenobiotic transmembrane transporter activity"/>
    <property type="evidence" value="ECO:0007669"/>
    <property type="project" value="InterPro"/>
</dbReference>
<keyword evidence="2" id="KW-1133">Transmembrane helix</keyword>
<sequence length="478" mass="52109">MGIVKSVTDKSSESKFPTLSDLRATLNTALPLGIGYLGWMLISLTDSIMLGRLGPEALSAAGLALSIYNIIAMLGWGLLFPVIVFVSRVCGAGRPRRRIALLVVRQGLWIAGILSIPGCIILWNTTHILMLAGQDPILAGMAGQYMDYHLWTLLPVLTTFAFTMAFTAMDRTRTIALIIWLEVGLNILLNYVLIFGNLGFPAMGLAGAGLASIIVYGAGHMAFFMIFGFHRFFRSFAVFKRAWKPSGNILGRSVSLGWPKSLDASIITIPFSIFALLAGWFGVQAITAYTITWQIALMISHTLSSATADTVTVGVSAALARKSHARMYRALYSSILILLILLSPLIGIFWAFPEWIVTLFIGSEVPNAREFMPLASSLTVLVGFFLIADGFRVVCGQALNGLSDMKMPALIALLTYWGGGISFGMLLGFAMDLGVQGFWIGLTFGMSFTSVCYLMRFRWLVRELYRKSSGVGPHPIDP</sequence>
<feature type="transmembrane region" description="Helical" evidence="2">
    <location>
        <begin position="409"/>
        <end position="431"/>
    </location>
</feature>
<organism evidence="3">
    <name type="scientific">Candidatus Kentrum sp. FW</name>
    <dbReference type="NCBI Taxonomy" id="2126338"/>
    <lineage>
        <taxon>Bacteria</taxon>
        <taxon>Pseudomonadati</taxon>
        <taxon>Pseudomonadota</taxon>
        <taxon>Gammaproteobacteria</taxon>
        <taxon>Candidatus Kentrum</taxon>
    </lineage>
</organism>
<feature type="transmembrane region" description="Helical" evidence="2">
    <location>
        <begin position="331"/>
        <end position="351"/>
    </location>
</feature>
<feature type="transmembrane region" description="Helical" evidence="2">
    <location>
        <begin position="150"/>
        <end position="168"/>
    </location>
</feature>
<name>A0A450TL44_9GAMM</name>
<reference evidence="3" key="1">
    <citation type="submission" date="2019-02" db="EMBL/GenBank/DDBJ databases">
        <authorList>
            <person name="Gruber-Vodicka R. H."/>
            <person name="Seah K. B. B."/>
        </authorList>
    </citation>
    <scope>NUCLEOTIDE SEQUENCE</scope>
    <source>
        <strain evidence="3">BECK_BZ131</strain>
    </source>
</reference>
<dbReference type="AlphaFoldDB" id="A0A450TL44"/>
<dbReference type="Pfam" id="PF01554">
    <property type="entry name" value="MatE"/>
    <property type="match status" value="2"/>
</dbReference>
<evidence type="ECO:0000256" key="1">
    <source>
        <dbReference type="ARBA" id="ARBA00022448"/>
    </source>
</evidence>
<feature type="transmembrane region" description="Helical" evidence="2">
    <location>
        <begin position="175"/>
        <end position="196"/>
    </location>
</feature>
<dbReference type="NCBIfam" id="TIGR00797">
    <property type="entry name" value="matE"/>
    <property type="match status" value="1"/>
</dbReference>
<accession>A0A450TL44</accession>
<protein>
    <submittedName>
        <fullName evidence="3">Multidrug resistance protein, MATE family</fullName>
    </submittedName>
</protein>
<dbReference type="InterPro" id="IPR050222">
    <property type="entry name" value="MATE_MdtK"/>
</dbReference>
<proteinExistence type="predicted"/>
<feature type="transmembrane region" description="Helical" evidence="2">
    <location>
        <begin position="371"/>
        <end position="388"/>
    </location>
</feature>
<feature type="transmembrane region" description="Helical" evidence="2">
    <location>
        <begin position="295"/>
        <end position="319"/>
    </location>
</feature>
<feature type="transmembrane region" description="Helical" evidence="2">
    <location>
        <begin position="437"/>
        <end position="457"/>
    </location>
</feature>